<accession>A0A498KYM8</accession>
<evidence type="ECO:0000313" key="3">
    <source>
        <dbReference type="Proteomes" id="UP000289691"/>
    </source>
</evidence>
<reference evidence="2 3" key="1">
    <citation type="submission" date="2019-01" db="EMBL/GenBank/DDBJ databases">
        <title>Halorientalis sp. F13-25 a new haloarchaeum isolated from hypersaline water.</title>
        <authorList>
            <person name="Ana D.-V."/>
            <person name="Cristina S.-P."/>
            <person name="Antonio V."/>
        </authorList>
    </citation>
    <scope>NUCLEOTIDE SEQUENCE [LARGE SCALE GENOMIC DNA]</scope>
    <source>
        <strain evidence="2 3">F13-25</strain>
    </source>
</reference>
<proteinExistence type="predicted"/>
<dbReference type="OrthoDB" id="11691at2157"/>
<dbReference type="Gene3D" id="3.40.50.150">
    <property type="entry name" value="Vaccinia Virus protein VP39"/>
    <property type="match status" value="1"/>
</dbReference>
<organism evidence="2 3">
    <name type="scientific">Halorientalis pallida</name>
    <dbReference type="NCBI Taxonomy" id="2479928"/>
    <lineage>
        <taxon>Archaea</taxon>
        <taxon>Methanobacteriati</taxon>
        <taxon>Methanobacteriota</taxon>
        <taxon>Stenosarchaea group</taxon>
        <taxon>Halobacteria</taxon>
        <taxon>Halobacteriales</taxon>
        <taxon>Haloarculaceae</taxon>
        <taxon>Halorientalis</taxon>
    </lineage>
</organism>
<dbReference type="GO" id="GO:0008757">
    <property type="term" value="F:S-adenosylmethionine-dependent methyltransferase activity"/>
    <property type="evidence" value="ECO:0007669"/>
    <property type="project" value="InterPro"/>
</dbReference>
<dbReference type="RefSeq" id="WP_129070143.1">
    <property type="nucleotide sequence ID" value="NZ_RDFA01000006.1"/>
</dbReference>
<dbReference type="InterPro" id="IPR041698">
    <property type="entry name" value="Methyltransf_25"/>
</dbReference>
<dbReference type="PANTHER" id="PTHR43591">
    <property type="entry name" value="METHYLTRANSFERASE"/>
    <property type="match status" value="1"/>
</dbReference>
<dbReference type="Proteomes" id="UP000289691">
    <property type="component" value="Unassembled WGS sequence"/>
</dbReference>
<evidence type="ECO:0000313" key="2">
    <source>
        <dbReference type="EMBL" id="RXK47440.1"/>
    </source>
</evidence>
<comment type="caution">
    <text evidence="2">The sequence shown here is derived from an EMBL/GenBank/DDBJ whole genome shotgun (WGS) entry which is preliminary data.</text>
</comment>
<dbReference type="GO" id="GO:0032259">
    <property type="term" value="P:methylation"/>
    <property type="evidence" value="ECO:0007669"/>
    <property type="project" value="UniProtKB-KW"/>
</dbReference>
<keyword evidence="2" id="KW-0489">Methyltransferase</keyword>
<keyword evidence="2" id="KW-0808">Transferase</keyword>
<dbReference type="Pfam" id="PF13649">
    <property type="entry name" value="Methyltransf_25"/>
    <property type="match status" value="1"/>
</dbReference>
<sequence length="284" mass="33108">MSQEQTKQHFDYRWQQDPVTGEEVEKRARDRIIRNGWTVEEFEEWVKGKKVLDVGCGMGWWTDYVDDLNGEAEAVGIDLSEGAIEQGHELGIENIHVGDMSNLDFSDEEFDYIAVENCLHQTPKPEEYFQHIVTKLKPGGTITLYVYKEKSRIREAADTLIRDETVDMDREDVLQFAEQMSGVGEELYNLDEEITVPDIPLLGIEGGTYTVHEFVYRHLLHCYYDWDGKGQEYSVLCNFNWFNPEYTFRFSESELRSMFDEAGLEVVHFNEQMSGHSVRAEKRE</sequence>
<dbReference type="InterPro" id="IPR029063">
    <property type="entry name" value="SAM-dependent_MTases_sf"/>
</dbReference>
<protein>
    <submittedName>
        <fullName evidence="2">Class I SAM-dependent methyltransferase</fullName>
    </submittedName>
</protein>
<gene>
    <name evidence="2" type="ORF">EAF64_16835</name>
</gene>
<evidence type="ECO:0000259" key="1">
    <source>
        <dbReference type="Pfam" id="PF13649"/>
    </source>
</evidence>
<feature type="domain" description="Methyltransferase" evidence="1">
    <location>
        <begin position="51"/>
        <end position="140"/>
    </location>
</feature>
<dbReference type="SUPFAM" id="SSF53335">
    <property type="entry name" value="S-adenosyl-L-methionine-dependent methyltransferases"/>
    <property type="match status" value="1"/>
</dbReference>
<name>A0A498KYM8_9EURY</name>
<dbReference type="CDD" id="cd02440">
    <property type="entry name" value="AdoMet_MTases"/>
    <property type="match status" value="1"/>
</dbReference>
<keyword evidence="3" id="KW-1185">Reference proteome</keyword>
<dbReference type="AlphaFoldDB" id="A0A498KYM8"/>
<dbReference type="EMBL" id="RDFA01000006">
    <property type="protein sequence ID" value="RXK47440.1"/>
    <property type="molecule type" value="Genomic_DNA"/>
</dbReference>